<dbReference type="PANTHER" id="PTHR37984">
    <property type="entry name" value="PROTEIN CBG26694"/>
    <property type="match status" value="1"/>
</dbReference>
<evidence type="ECO:0000256" key="2">
    <source>
        <dbReference type="ARBA" id="ARBA00022679"/>
    </source>
</evidence>
<evidence type="ECO:0000259" key="9">
    <source>
        <dbReference type="PROSITE" id="PS50878"/>
    </source>
</evidence>
<evidence type="ECO:0000256" key="4">
    <source>
        <dbReference type="ARBA" id="ARBA00022722"/>
    </source>
</evidence>
<keyword evidence="3" id="KW-0548">Nucleotidyltransferase</keyword>
<evidence type="ECO:0000256" key="3">
    <source>
        <dbReference type="ARBA" id="ARBA00022695"/>
    </source>
</evidence>
<dbReference type="Pfam" id="PF00665">
    <property type="entry name" value="rve"/>
    <property type="match status" value="1"/>
</dbReference>
<feature type="domain" description="Reverse transcriptase" evidence="9">
    <location>
        <begin position="635"/>
        <end position="813"/>
    </location>
</feature>
<accession>A0A147BLE7</accession>
<dbReference type="InterPro" id="IPR054465">
    <property type="entry name" value="Integrase_p58-like_C"/>
</dbReference>
<evidence type="ECO:0000256" key="5">
    <source>
        <dbReference type="ARBA" id="ARBA00022759"/>
    </source>
</evidence>
<proteinExistence type="predicted"/>
<dbReference type="Gene3D" id="3.30.70.270">
    <property type="match status" value="2"/>
</dbReference>
<dbReference type="GO" id="GO:0003676">
    <property type="term" value="F:nucleic acid binding"/>
    <property type="evidence" value="ECO:0007669"/>
    <property type="project" value="InterPro"/>
</dbReference>
<dbReference type="Pfam" id="PF17917">
    <property type="entry name" value="RT_RNaseH"/>
    <property type="match status" value="1"/>
</dbReference>
<dbReference type="GO" id="GO:0016787">
    <property type="term" value="F:hydrolase activity"/>
    <property type="evidence" value="ECO:0007669"/>
    <property type="project" value="UniProtKB-KW"/>
</dbReference>
<dbReference type="InterPro" id="IPR012337">
    <property type="entry name" value="RNaseH-like_sf"/>
</dbReference>
<dbReference type="GO" id="GO:0003964">
    <property type="term" value="F:RNA-directed DNA polymerase activity"/>
    <property type="evidence" value="ECO:0007669"/>
    <property type="project" value="UniProtKB-KW"/>
</dbReference>
<dbReference type="Gene3D" id="1.10.340.70">
    <property type="match status" value="1"/>
</dbReference>
<dbReference type="FunFam" id="1.10.340.70:FF:000001">
    <property type="entry name" value="Retrovirus-related Pol polyprotein from transposon gypsy-like Protein"/>
    <property type="match status" value="1"/>
</dbReference>
<feature type="compositionally biased region" description="Polar residues" evidence="8">
    <location>
        <begin position="40"/>
        <end position="62"/>
    </location>
</feature>
<dbReference type="InterPro" id="IPR041588">
    <property type="entry name" value="Integrase_H2C2"/>
</dbReference>
<keyword evidence="6" id="KW-0378">Hydrolase</keyword>
<dbReference type="PROSITE" id="PS50994">
    <property type="entry name" value="INTEGRASE"/>
    <property type="match status" value="1"/>
</dbReference>
<dbReference type="FunFam" id="3.30.70.270:FF:000020">
    <property type="entry name" value="Transposon Tf2-6 polyprotein-like Protein"/>
    <property type="match status" value="1"/>
</dbReference>
<dbReference type="InterPro" id="IPR043502">
    <property type="entry name" value="DNA/RNA_pol_sf"/>
</dbReference>
<dbReference type="InterPro" id="IPR043128">
    <property type="entry name" value="Rev_trsase/Diguanyl_cyclase"/>
</dbReference>
<evidence type="ECO:0000256" key="7">
    <source>
        <dbReference type="ARBA" id="ARBA00022918"/>
    </source>
</evidence>
<feature type="region of interest" description="Disordered" evidence="8">
    <location>
        <begin position="31"/>
        <end position="84"/>
    </location>
</feature>
<dbReference type="Gene3D" id="3.10.10.10">
    <property type="entry name" value="HIV Type 1 Reverse Transcriptase, subunit A, domain 1"/>
    <property type="match status" value="1"/>
</dbReference>
<dbReference type="GO" id="GO:0004519">
    <property type="term" value="F:endonuclease activity"/>
    <property type="evidence" value="ECO:0007669"/>
    <property type="project" value="UniProtKB-KW"/>
</dbReference>
<dbReference type="InterPro" id="IPR000477">
    <property type="entry name" value="RT_dom"/>
</dbReference>
<dbReference type="InterPro" id="IPR041373">
    <property type="entry name" value="RT_RNaseH"/>
</dbReference>
<evidence type="ECO:0000259" key="10">
    <source>
        <dbReference type="PROSITE" id="PS50994"/>
    </source>
</evidence>
<dbReference type="CDD" id="cd01647">
    <property type="entry name" value="RT_LTR"/>
    <property type="match status" value="1"/>
</dbReference>
<keyword evidence="5" id="KW-0255">Endonuclease</keyword>
<organism evidence="11">
    <name type="scientific">Ixodes ricinus</name>
    <name type="common">Common tick</name>
    <name type="synonym">Acarus ricinus</name>
    <dbReference type="NCBI Taxonomy" id="34613"/>
    <lineage>
        <taxon>Eukaryota</taxon>
        <taxon>Metazoa</taxon>
        <taxon>Ecdysozoa</taxon>
        <taxon>Arthropoda</taxon>
        <taxon>Chelicerata</taxon>
        <taxon>Arachnida</taxon>
        <taxon>Acari</taxon>
        <taxon>Parasitiformes</taxon>
        <taxon>Ixodida</taxon>
        <taxon>Ixodoidea</taxon>
        <taxon>Ixodidae</taxon>
        <taxon>Ixodinae</taxon>
        <taxon>Ixodes</taxon>
    </lineage>
</organism>
<dbReference type="FunFam" id="3.30.420.10:FF:000032">
    <property type="entry name" value="Retrovirus-related Pol polyprotein from transposon 297-like Protein"/>
    <property type="match status" value="1"/>
</dbReference>
<keyword evidence="7" id="KW-0695">RNA-directed DNA polymerase</keyword>
<evidence type="ECO:0000256" key="6">
    <source>
        <dbReference type="ARBA" id="ARBA00022801"/>
    </source>
</evidence>
<dbReference type="SUPFAM" id="SSF56672">
    <property type="entry name" value="DNA/RNA polymerases"/>
    <property type="match status" value="1"/>
</dbReference>
<name>A0A147BLE7_IXORI</name>
<dbReference type="Pfam" id="PF00078">
    <property type="entry name" value="RVT_1"/>
    <property type="match status" value="1"/>
</dbReference>
<dbReference type="Pfam" id="PF17921">
    <property type="entry name" value="Integrase_H2C2"/>
    <property type="match status" value="1"/>
</dbReference>
<sequence>MLRKRGLVFSERKVQALTRARARQIAAEVVCRSEDEVPPSCQSTSDGPSSSDNAETTSTDKMGSTRHESAAGETGKLARSDTAAEVEEGKIVPVCETGDEGGLVLSPSSRSFHALLQVDRELLIEQQQSDPSLTVLHDTAKDGISRRNVSYQIKAGVLYRHYKDRKGRVLDQLVVPQKYRSDLLELSHGSSWSGHLGIKKTKDRLLQEYYWPGCFRDAENFVRSCDACQRVGKPHEKNKAPLRLVPLITEPFRRLVIDTVGPLPVSKSGYKYVLTLLCPATKFPEACPLKELSSAEIVDALLSVFARIEFPAEIQSDQGSVFTSALTNTFLEKCGIRVVHSSVYHPQSNAVEKWHSVFKRVLRALCFEQKVDWEACLPATMFALRTVPHEATGFSPAELVYGRSLRSPLRMLRESWEGQGEDPTVVEYVLKLLDRMHKTQEVVEANMQRAQAKAKLYYDRGARERKFEVGDQVMLLRVSKKNKLEVQWEGPAKVLQKLSETNYAVESGGKRKKVRIYHCNLLKPYVGRKEIVSLAWNTPEEVPTEIPTWEGKRGEYDVDTVIAKAVKTDVLTEDQLSDLRKVISEFEGLFSDRPGRTDLVCHDIGLTKSTPVRSKAYRVSPRRRDILAEEIESMLRLGVIEAAESDYTSPLILVEVPGKDPRPCIDYRRLNTITRDQTYPIPNIEERVERVSAARYISTLDLIRGYWQVPLTERASRYAAFISPLGTFRPLMLSFGLKNAPFCFSKLMDSVLRGTNTFALPYLDDIAIFSATWQEHVSHLREVFRRLREAGLTVKAEKCQLGRAEVTYLGHVIGQGCRRPSEIKVAAVGSFPRPETKTQIRSFLGLTGYYQRYVANYSQVASPLTDALRKNEPNKVGWDEKKEQAFQSLKKALTERPVLRAPDYAQPFFVQCDASDRGMGVVLCQKEGDEEHPILYASRKLTTREEAYSASEKECACLVWAAQKLSCYLAGAPFTFETDHCPLTWLQQMSPKNGRLLRWSLALQEFNFRVTYKRGKLNSNADTLSRMY</sequence>
<keyword evidence="4" id="KW-0540">Nuclease</keyword>
<feature type="domain" description="Integrase catalytic" evidence="10">
    <location>
        <begin position="247"/>
        <end position="404"/>
    </location>
</feature>
<dbReference type="Gene3D" id="3.30.420.10">
    <property type="entry name" value="Ribonuclease H-like superfamily/Ribonuclease H"/>
    <property type="match status" value="1"/>
</dbReference>
<dbReference type="PROSITE" id="PS50878">
    <property type="entry name" value="RT_POL"/>
    <property type="match status" value="1"/>
</dbReference>
<evidence type="ECO:0000313" key="11">
    <source>
        <dbReference type="EMBL" id="JAR91627.1"/>
    </source>
</evidence>
<dbReference type="InterPro" id="IPR050951">
    <property type="entry name" value="Retrovirus_Pol_polyprotein"/>
</dbReference>
<dbReference type="PANTHER" id="PTHR37984:SF5">
    <property type="entry name" value="PROTEIN NYNRIN-LIKE"/>
    <property type="match status" value="1"/>
</dbReference>
<dbReference type="EC" id="2.7.7.49" evidence="1"/>
<dbReference type="SUPFAM" id="SSF53098">
    <property type="entry name" value="Ribonuclease H-like"/>
    <property type="match status" value="1"/>
</dbReference>
<dbReference type="InterPro" id="IPR036397">
    <property type="entry name" value="RNaseH_sf"/>
</dbReference>
<dbReference type="GO" id="GO:0015074">
    <property type="term" value="P:DNA integration"/>
    <property type="evidence" value="ECO:0007669"/>
    <property type="project" value="InterPro"/>
</dbReference>
<dbReference type="GO" id="GO:0042575">
    <property type="term" value="C:DNA polymerase complex"/>
    <property type="evidence" value="ECO:0007669"/>
    <property type="project" value="UniProtKB-ARBA"/>
</dbReference>
<dbReference type="AlphaFoldDB" id="A0A147BLE7"/>
<keyword evidence="2" id="KW-0808">Transferase</keyword>
<evidence type="ECO:0000256" key="1">
    <source>
        <dbReference type="ARBA" id="ARBA00012493"/>
    </source>
</evidence>
<protein>
    <recommendedName>
        <fullName evidence="1">RNA-directed DNA polymerase</fullName>
        <ecNumber evidence="1">2.7.7.49</ecNumber>
    </recommendedName>
</protein>
<dbReference type="Pfam" id="PF22938">
    <property type="entry name" value="Integrase_p58_C"/>
    <property type="match status" value="1"/>
</dbReference>
<dbReference type="CDD" id="cd09274">
    <property type="entry name" value="RNase_HI_RT_Ty3"/>
    <property type="match status" value="1"/>
</dbReference>
<dbReference type="InterPro" id="IPR001584">
    <property type="entry name" value="Integrase_cat-core"/>
</dbReference>
<evidence type="ECO:0000256" key="8">
    <source>
        <dbReference type="SAM" id="MobiDB-lite"/>
    </source>
</evidence>
<dbReference type="EMBL" id="GEGO01003777">
    <property type="protein sequence ID" value="JAR91627.1"/>
    <property type="molecule type" value="Transcribed_RNA"/>
</dbReference>
<reference evidence="11" key="1">
    <citation type="journal article" date="2018" name="PLoS Negl. Trop. Dis.">
        <title>Sialome diversity of ticks revealed by RNAseq of single tick salivary glands.</title>
        <authorList>
            <person name="Perner J."/>
            <person name="Kropackova S."/>
            <person name="Kopacek P."/>
            <person name="Ribeiro J.M."/>
        </authorList>
    </citation>
    <scope>NUCLEOTIDE SEQUENCE</scope>
    <source>
        <strain evidence="11">Siblings of single egg batch collected in Ceske Budejovice</strain>
        <tissue evidence="11">Salivary glands</tissue>
    </source>
</reference>
<dbReference type="FunFam" id="3.10.20.370:FF:000001">
    <property type="entry name" value="Retrovirus-related Pol polyprotein from transposon 17.6-like protein"/>
    <property type="match status" value="1"/>
</dbReference>